<feature type="compositionally biased region" description="Basic and acidic residues" evidence="17">
    <location>
        <begin position="593"/>
        <end position="604"/>
    </location>
</feature>
<evidence type="ECO:0000256" key="3">
    <source>
        <dbReference type="ARBA" id="ARBA00012513"/>
    </source>
</evidence>
<dbReference type="Proteomes" id="UP000603453">
    <property type="component" value="Unassembled WGS sequence"/>
</dbReference>
<feature type="repeat" description="WD" evidence="15">
    <location>
        <begin position="883"/>
        <end position="925"/>
    </location>
</feature>
<keyword evidence="7" id="KW-0677">Repeat</keyword>
<dbReference type="FunFam" id="1.10.510.10:FF:000544">
    <property type="entry name" value="Non-specific serine/threonine protein kinase"/>
    <property type="match status" value="1"/>
</dbReference>
<dbReference type="PANTHER" id="PTHR45903:SF1">
    <property type="entry name" value="GLUTAMATE-RICH WD REPEAT-CONTAINING PROTEIN 1"/>
    <property type="match status" value="1"/>
</dbReference>
<dbReference type="PROSITE" id="PS50011">
    <property type="entry name" value="PROTEIN_KINASE_DOM"/>
    <property type="match status" value="1"/>
</dbReference>
<evidence type="ECO:0000256" key="13">
    <source>
        <dbReference type="ARBA" id="ARBA00047899"/>
    </source>
</evidence>
<sequence length="1073" mass="120885">MSNSNNNRLTIGQYNIISTIGTGSFGKVKLAVHAITGQKVALKFINRKKIATMEMGGRVKREIQYLKLLRHPHIIKLYEVITTPTDIIMVIEYAGRELFNYIVEKGRMAEDDARRFFQQIICAVEYCHRHKIVHRDLKPENLLLDANNNVKIADFGLSNIMTDGDFLKTSCGSPNYAAPEVISGKLYAGPEVDVWSCGVILYVMLCGRLPFDDEYIPTLFKKINGGIYTMPPYLSSDTKVLLTSMLVVDPLKRITIPEIRKNAWFNKNLPAYLRPLPNTEESGNLLIDEVLVDELSKKMGYPTETIKKALSETENNQFKVAYQLVVDHKRLLQDSENNNIQSFFATSPPPWNTSLEDRYKASKEEDGQLDVESSISVLSSSLPKSEAFMESRARSGSNASARSGALPILPISGTPPPGAMTPTQGAQRTSTRKLPIDTTPKKAHKPKCRWHFGIRSKCPAWEVMLEIYRSLKNVGMEWRTMDAYHLRCRYQYPTVGLVVKFDLQLYKLENNSYLVDFKNAGTQRSPDGTDPLKAFEENLEKKFSEESGDDKEDASPYLARWRVDDDVEHVQSVYPFLDVCTFTNRKIYRMSKRQADHSAARDQNKSSAFGNGASRHPAEEKNAMGEFEDAWEDDIEQDEEVIDGDMETNEEEDGMDVDEKEEPEEDDKELKLYLPGQPLAEGEVLEADQSVYVMLHNLDVRLPFLSFDVLEDKLGEERKNYPATAYVAAGTSLPGDRNNEVLVMKMSSLHKTQQDDSDDEDDPDALDEDPVLEYRSIPHNGCVNRLRVMPQQSERNIAATWSETGKVHIWDLTTAMQSLEIPGTPANTTQKPLHTINNHGREEGYAMDWSSLEAGRLLTGDNNGRIYHSVLTSTGMTTDNVAFREHKSSVEDLQWSPTEQNVFASCSSDQTVKIWDTRNKKRSAVGIHASNSDVNVITWNKKASYLLASGHDDGIFSVWDLRTFKGGAHQPTPVATFKWHNGPITSIEWHPTEESVLAVAGADNQLTLWDLSVEPDTEQEGRLTNEGVEVPPQLLFVHQGQEDIKELHFHRQIPGCVISTASTGLNIFKTISI</sequence>
<dbReference type="Pfam" id="PF08587">
    <property type="entry name" value="UBA_2"/>
    <property type="match status" value="1"/>
</dbReference>
<evidence type="ECO:0000256" key="1">
    <source>
        <dbReference type="ARBA" id="ARBA00004123"/>
    </source>
</evidence>
<keyword evidence="5 15" id="KW-0853">WD repeat</keyword>
<dbReference type="Pfam" id="PF00400">
    <property type="entry name" value="WD40"/>
    <property type="match status" value="2"/>
</dbReference>
<evidence type="ECO:0000259" key="18">
    <source>
        <dbReference type="PROSITE" id="PS50011"/>
    </source>
</evidence>
<dbReference type="GO" id="GO:0042254">
    <property type="term" value="P:ribosome biogenesis"/>
    <property type="evidence" value="ECO:0007669"/>
    <property type="project" value="TreeGrafter"/>
</dbReference>
<keyword evidence="9" id="KW-0418">Kinase</keyword>
<dbReference type="SMART" id="SM00320">
    <property type="entry name" value="WD40"/>
    <property type="match status" value="5"/>
</dbReference>
<dbReference type="Gene3D" id="2.130.10.10">
    <property type="entry name" value="YVTN repeat-like/Quinoprotein amine dehydrogenase"/>
    <property type="match status" value="1"/>
</dbReference>
<proteinExistence type="inferred from homology"/>
<dbReference type="Pfam" id="PF12265">
    <property type="entry name" value="CAF1C_H4-bd"/>
    <property type="match status" value="1"/>
</dbReference>
<dbReference type="InterPro" id="IPR011009">
    <property type="entry name" value="Kinase-like_dom_sf"/>
</dbReference>
<evidence type="ECO:0000256" key="15">
    <source>
        <dbReference type="PROSITE-ProRule" id="PRU00221"/>
    </source>
</evidence>
<evidence type="ECO:0000256" key="12">
    <source>
        <dbReference type="ARBA" id="ARBA00023277"/>
    </source>
</evidence>
<keyword evidence="4" id="KW-0723">Serine/threonine-protein kinase</keyword>
<dbReference type="OrthoDB" id="193931at2759"/>
<evidence type="ECO:0000313" key="20">
    <source>
        <dbReference type="Proteomes" id="UP000603453"/>
    </source>
</evidence>
<evidence type="ECO:0000313" key="19">
    <source>
        <dbReference type="EMBL" id="KAG2208315.1"/>
    </source>
</evidence>
<keyword evidence="12" id="KW-0119">Carbohydrate metabolism</keyword>
<dbReference type="InterPro" id="IPR008271">
    <property type="entry name" value="Ser/Thr_kinase_AS"/>
</dbReference>
<dbReference type="PROSITE" id="PS00107">
    <property type="entry name" value="PROTEIN_KINASE_ATP"/>
    <property type="match status" value="1"/>
</dbReference>
<evidence type="ECO:0000256" key="6">
    <source>
        <dbReference type="ARBA" id="ARBA00022679"/>
    </source>
</evidence>
<dbReference type="SUPFAM" id="SSF50978">
    <property type="entry name" value="WD40 repeat-like"/>
    <property type="match status" value="1"/>
</dbReference>
<dbReference type="InterPro" id="IPR051972">
    <property type="entry name" value="Glutamate-rich_WD_repeat"/>
</dbReference>
<evidence type="ECO:0000256" key="10">
    <source>
        <dbReference type="ARBA" id="ARBA00022840"/>
    </source>
</evidence>
<dbReference type="Gene3D" id="3.30.310.80">
    <property type="entry name" value="Kinase associated domain 1, KA1"/>
    <property type="match status" value="1"/>
</dbReference>
<dbReference type="InterPro" id="IPR036322">
    <property type="entry name" value="WD40_repeat_dom_sf"/>
</dbReference>
<evidence type="ECO:0000256" key="5">
    <source>
        <dbReference type="ARBA" id="ARBA00022574"/>
    </source>
</evidence>
<dbReference type="GO" id="GO:0005524">
    <property type="term" value="F:ATP binding"/>
    <property type="evidence" value="ECO:0007669"/>
    <property type="project" value="UniProtKB-UniRule"/>
</dbReference>
<dbReference type="InterPro" id="IPR032270">
    <property type="entry name" value="AMPK_C"/>
</dbReference>
<organism evidence="19 20">
    <name type="scientific">Mucor saturninus</name>
    <dbReference type="NCBI Taxonomy" id="64648"/>
    <lineage>
        <taxon>Eukaryota</taxon>
        <taxon>Fungi</taxon>
        <taxon>Fungi incertae sedis</taxon>
        <taxon>Mucoromycota</taxon>
        <taxon>Mucoromycotina</taxon>
        <taxon>Mucoromycetes</taxon>
        <taxon>Mucorales</taxon>
        <taxon>Mucorineae</taxon>
        <taxon>Mucoraceae</taxon>
        <taxon>Mucor</taxon>
    </lineage>
</organism>
<dbReference type="SUPFAM" id="SSF103243">
    <property type="entry name" value="KA1-like"/>
    <property type="match status" value="1"/>
</dbReference>
<dbReference type="AlphaFoldDB" id="A0A8H7RD64"/>
<feature type="domain" description="Protein kinase" evidence="18">
    <location>
        <begin position="14"/>
        <end position="265"/>
    </location>
</feature>
<dbReference type="InterPro" id="IPR015943">
    <property type="entry name" value="WD40/YVTN_repeat-like_dom_sf"/>
</dbReference>
<dbReference type="PROSITE" id="PS00108">
    <property type="entry name" value="PROTEIN_KINASE_ST"/>
    <property type="match status" value="1"/>
</dbReference>
<keyword evidence="11" id="KW-0539">Nucleus</keyword>
<evidence type="ECO:0000256" key="4">
    <source>
        <dbReference type="ARBA" id="ARBA00022527"/>
    </source>
</evidence>
<comment type="subcellular location">
    <subcellularLocation>
        <location evidence="1">Nucleus</location>
    </subcellularLocation>
</comment>
<keyword evidence="20" id="KW-1185">Reference proteome</keyword>
<name>A0A8H7RD64_9FUNG</name>
<dbReference type="EMBL" id="JAEPRD010000020">
    <property type="protein sequence ID" value="KAG2208315.1"/>
    <property type="molecule type" value="Genomic_DNA"/>
</dbReference>
<dbReference type="CDD" id="cd12122">
    <property type="entry name" value="AMPKA_C"/>
    <property type="match status" value="1"/>
</dbReference>
<feature type="region of interest" description="Disordered" evidence="17">
    <location>
        <begin position="394"/>
        <end position="442"/>
    </location>
</feature>
<keyword evidence="6" id="KW-0808">Transferase</keyword>
<feature type="region of interest" description="Disordered" evidence="17">
    <location>
        <begin position="593"/>
        <end position="620"/>
    </location>
</feature>
<dbReference type="FunFam" id="3.30.200.20:FF:000236">
    <property type="entry name" value="Non-specific serine/threonine protein kinase"/>
    <property type="match status" value="1"/>
</dbReference>
<comment type="catalytic activity">
    <reaction evidence="13">
        <text>L-threonyl-[protein] + ATP = O-phospho-L-threonyl-[protein] + ADP + H(+)</text>
        <dbReference type="Rhea" id="RHEA:46608"/>
        <dbReference type="Rhea" id="RHEA-COMP:11060"/>
        <dbReference type="Rhea" id="RHEA-COMP:11605"/>
        <dbReference type="ChEBI" id="CHEBI:15378"/>
        <dbReference type="ChEBI" id="CHEBI:30013"/>
        <dbReference type="ChEBI" id="CHEBI:30616"/>
        <dbReference type="ChEBI" id="CHEBI:61977"/>
        <dbReference type="ChEBI" id="CHEBI:456216"/>
        <dbReference type="EC" id="2.7.11.1"/>
    </reaction>
</comment>
<dbReference type="InterPro" id="IPR028375">
    <property type="entry name" value="KA1/Ssp2_C"/>
</dbReference>
<dbReference type="InterPro" id="IPR022052">
    <property type="entry name" value="Histone-bd_RBBP4-like_N"/>
</dbReference>
<feature type="compositionally biased region" description="Low complexity" evidence="17">
    <location>
        <begin position="394"/>
        <end position="405"/>
    </location>
</feature>
<evidence type="ECO:0000256" key="17">
    <source>
        <dbReference type="SAM" id="MobiDB-lite"/>
    </source>
</evidence>
<evidence type="ECO:0000256" key="11">
    <source>
        <dbReference type="ARBA" id="ARBA00023242"/>
    </source>
</evidence>
<dbReference type="CDD" id="cd14334">
    <property type="entry name" value="UBA_SNF1_fungi"/>
    <property type="match status" value="1"/>
</dbReference>
<dbReference type="PROSITE" id="PS50082">
    <property type="entry name" value="WD_REPEATS_2"/>
    <property type="match status" value="3"/>
</dbReference>
<feature type="repeat" description="WD" evidence="15">
    <location>
        <begin position="927"/>
        <end position="963"/>
    </location>
</feature>
<dbReference type="CDD" id="cd14079">
    <property type="entry name" value="STKc_AMPK_alpha"/>
    <property type="match status" value="1"/>
</dbReference>
<dbReference type="InterPro" id="IPR001680">
    <property type="entry name" value="WD40_rpt"/>
</dbReference>
<dbReference type="PROSITE" id="PS50294">
    <property type="entry name" value="WD_REPEATS_REGION"/>
    <property type="match status" value="2"/>
</dbReference>
<dbReference type="InterPro" id="IPR000719">
    <property type="entry name" value="Prot_kinase_dom"/>
</dbReference>
<evidence type="ECO:0000256" key="8">
    <source>
        <dbReference type="ARBA" id="ARBA00022741"/>
    </source>
</evidence>
<feature type="binding site" evidence="16">
    <location>
        <position position="43"/>
    </location>
    <ligand>
        <name>ATP</name>
        <dbReference type="ChEBI" id="CHEBI:30616"/>
    </ligand>
</feature>
<evidence type="ECO:0000256" key="14">
    <source>
        <dbReference type="ARBA" id="ARBA00048679"/>
    </source>
</evidence>
<evidence type="ECO:0000256" key="16">
    <source>
        <dbReference type="PROSITE-ProRule" id="PRU10141"/>
    </source>
</evidence>
<dbReference type="EC" id="2.7.11.1" evidence="3"/>
<protein>
    <recommendedName>
        <fullName evidence="3">non-specific serine/threonine protein kinase</fullName>
        <ecNumber evidence="3">2.7.11.1</ecNumber>
    </recommendedName>
</protein>
<dbReference type="InterPro" id="IPR017441">
    <property type="entry name" value="Protein_kinase_ATP_BS"/>
</dbReference>
<feature type="region of interest" description="Disordered" evidence="17">
    <location>
        <begin position="642"/>
        <end position="666"/>
    </location>
</feature>
<dbReference type="InterPro" id="IPR013896">
    <property type="entry name" value="SNF1_UBA"/>
</dbReference>
<evidence type="ECO:0000256" key="7">
    <source>
        <dbReference type="ARBA" id="ARBA00022737"/>
    </source>
</evidence>
<evidence type="ECO:0000256" key="2">
    <source>
        <dbReference type="ARBA" id="ARBA00006234"/>
    </source>
</evidence>
<comment type="catalytic activity">
    <reaction evidence="14">
        <text>L-seryl-[protein] + ATP = O-phospho-L-seryl-[protein] + ADP + H(+)</text>
        <dbReference type="Rhea" id="RHEA:17989"/>
        <dbReference type="Rhea" id="RHEA-COMP:9863"/>
        <dbReference type="Rhea" id="RHEA-COMP:11604"/>
        <dbReference type="ChEBI" id="CHEBI:15378"/>
        <dbReference type="ChEBI" id="CHEBI:29999"/>
        <dbReference type="ChEBI" id="CHEBI:30616"/>
        <dbReference type="ChEBI" id="CHEBI:83421"/>
        <dbReference type="ChEBI" id="CHEBI:456216"/>
        <dbReference type="EC" id="2.7.11.1"/>
    </reaction>
</comment>
<dbReference type="GO" id="GO:0005730">
    <property type="term" value="C:nucleolus"/>
    <property type="evidence" value="ECO:0007669"/>
    <property type="project" value="TreeGrafter"/>
</dbReference>
<dbReference type="Pfam" id="PF00069">
    <property type="entry name" value="Pkinase"/>
    <property type="match status" value="1"/>
</dbReference>
<gene>
    <name evidence="19" type="ORF">INT47_006171</name>
</gene>
<evidence type="ECO:0000256" key="9">
    <source>
        <dbReference type="ARBA" id="ARBA00022777"/>
    </source>
</evidence>
<dbReference type="PANTHER" id="PTHR45903">
    <property type="entry name" value="GLUTAMATE-RICH WD REPEAT-CONTAINING PROTEIN 1"/>
    <property type="match status" value="1"/>
</dbReference>
<feature type="repeat" description="WD" evidence="15">
    <location>
        <begin position="977"/>
        <end position="1012"/>
    </location>
</feature>
<keyword evidence="10 16" id="KW-0067">ATP-binding</keyword>
<dbReference type="Gene3D" id="1.10.510.10">
    <property type="entry name" value="Transferase(Phosphotransferase) domain 1"/>
    <property type="match status" value="1"/>
</dbReference>
<dbReference type="GO" id="GO:0004674">
    <property type="term" value="F:protein serine/threonine kinase activity"/>
    <property type="evidence" value="ECO:0007669"/>
    <property type="project" value="UniProtKB-KW"/>
</dbReference>
<comment type="caution">
    <text evidence="19">The sequence shown here is derived from an EMBL/GenBank/DDBJ whole genome shotgun (WGS) entry which is preliminary data.</text>
</comment>
<dbReference type="SUPFAM" id="SSF56112">
    <property type="entry name" value="Protein kinase-like (PK-like)"/>
    <property type="match status" value="1"/>
</dbReference>
<dbReference type="Pfam" id="PF16579">
    <property type="entry name" value="AdenylateSensor"/>
    <property type="match status" value="1"/>
</dbReference>
<comment type="similarity">
    <text evidence="2">Belongs to the protein kinase superfamily. CAMK Ser/Thr protein kinase family. SNF1 subfamily.</text>
</comment>
<dbReference type="SMART" id="SM00220">
    <property type="entry name" value="S_TKc"/>
    <property type="match status" value="1"/>
</dbReference>
<accession>A0A8H7RD64</accession>
<keyword evidence="8 16" id="KW-0547">Nucleotide-binding</keyword>
<reference evidence="19" key="1">
    <citation type="submission" date="2020-12" db="EMBL/GenBank/DDBJ databases">
        <title>Metabolic potential, ecology and presence of endohyphal bacteria is reflected in genomic diversity of Mucoromycotina.</title>
        <authorList>
            <person name="Muszewska A."/>
            <person name="Okrasinska A."/>
            <person name="Steczkiewicz K."/>
            <person name="Drgas O."/>
            <person name="Orlowska M."/>
            <person name="Perlinska-Lenart U."/>
            <person name="Aleksandrzak-Piekarczyk T."/>
            <person name="Szatraj K."/>
            <person name="Zielenkiewicz U."/>
            <person name="Pilsyk S."/>
            <person name="Malc E."/>
            <person name="Mieczkowski P."/>
            <person name="Kruszewska J.S."/>
            <person name="Biernat P."/>
            <person name="Pawlowska J."/>
        </authorList>
    </citation>
    <scope>NUCLEOTIDE SEQUENCE</scope>
    <source>
        <strain evidence="19">WA0000017839</strain>
    </source>
</reference>